<comment type="caution">
    <text evidence="1">The sequence shown here is derived from an EMBL/GenBank/DDBJ whole genome shotgun (WGS) entry which is preliminary data.</text>
</comment>
<organism evidence="1 2">
    <name type="scientific">Porites evermanni</name>
    <dbReference type="NCBI Taxonomy" id="104178"/>
    <lineage>
        <taxon>Eukaryota</taxon>
        <taxon>Metazoa</taxon>
        <taxon>Cnidaria</taxon>
        <taxon>Anthozoa</taxon>
        <taxon>Hexacorallia</taxon>
        <taxon>Scleractinia</taxon>
        <taxon>Fungiina</taxon>
        <taxon>Poritidae</taxon>
        <taxon>Porites</taxon>
    </lineage>
</organism>
<evidence type="ECO:0000313" key="1">
    <source>
        <dbReference type="EMBL" id="CAH3149105.1"/>
    </source>
</evidence>
<sequence>MASRGNNTLTNTSRLLWQSSLPPQQSWLGMRKPRLTTPLRAPFGRSFQFRRNNSKRILLPCWLTRSTPKYLRRSPKVTSHLKLQPPASVGSQPSLFLVHTRRPRVFFYAYGAPGHIVTRCFKRFGGRSYPQSWERTDKFDPLSVKHNSISWVHHDGKALEPRPHSPQPYNTHLSTIWINSVICGDLAADVSMLTFPDPANILAGQLHQHL</sequence>
<dbReference type="Proteomes" id="UP001159427">
    <property type="component" value="Unassembled WGS sequence"/>
</dbReference>
<feature type="non-terminal residue" evidence="1">
    <location>
        <position position="210"/>
    </location>
</feature>
<keyword evidence="2" id="KW-1185">Reference proteome</keyword>
<reference evidence="1 2" key="1">
    <citation type="submission" date="2022-05" db="EMBL/GenBank/DDBJ databases">
        <authorList>
            <consortium name="Genoscope - CEA"/>
            <person name="William W."/>
        </authorList>
    </citation>
    <scope>NUCLEOTIDE SEQUENCE [LARGE SCALE GENOMIC DNA]</scope>
</reference>
<evidence type="ECO:0000313" key="2">
    <source>
        <dbReference type="Proteomes" id="UP001159427"/>
    </source>
</evidence>
<proteinExistence type="predicted"/>
<dbReference type="EMBL" id="CALNXI010000964">
    <property type="protein sequence ID" value="CAH3149105.1"/>
    <property type="molecule type" value="Genomic_DNA"/>
</dbReference>
<protein>
    <submittedName>
        <fullName evidence="1">Uncharacterized protein</fullName>
    </submittedName>
</protein>
<accession>A0ABN8PR49</accession>
<gene>
    <name evidence="1" type="ORF">PEVE_00044815</name>
</gene>
<name>A0ABN8PR49_9CNID</name>